<feature type="region of interest" description="Disordered" evidence="1">
    <location>
        <begin position="1"/>
        <end position="25"/>
    </location>
</feature>
<evidence type="ECO:0000256" key="1">
    <source>
        <dbReference type="SAM" id="MobiDB-lite"/>
    </source>
</evidence>
<keyword evidence="2" id="KW-1133">Transmembrane helix</keyword>
<reference evidence="3" key="1">
    <citation type="submission" date="2023-10" db="EMBL/GenBank/DDBJ databases">
        <authorList>
            <person name="Chen Y."/>
            <person name="Shah S."/>
            <person name="Dougan E. K."/>
            <person name="Thang M."/>
            <person name="Chan C."/>
        </authorList>
    </citation>
    <scope>NUCLEOTIDE SEQUENCE [LARGE SCALE GENOMIC DNA]</scope>
</reference>
<feature type="non-terminal residue" evidence="3">
    <location>
        <position position="948"/>
    </location>
</feature>
<organism evidence="3 4">
    <name type="scientific">Prorocentrum cordatum</name>
    <dbReference type="NCBI Taxonomy" id="2364126"/>
    <lineage>
        <taxon>Eukaryota</taxon>
        <taxon>Sar</taxon>
        <taxon>Alveolata</taxon>
        <taxon>Dinophyceae</taxon>
        <taxon>Prorocentrales</taxon>
        <taxon>Prorocentraceae</taxon>
        <taxon>Prorocentrum</taxon>
    </lineage>
</organism>
<evidence type="ECO:0008006" key="5">
    <source>
        <dbReference type="Google" id="ProtNLM"/>
    </source>
</evidence>
<evidence type="ECO:0000313" key="4">
    <source>
        <dbReference type="Proteomes" id="UP001189429"/>
    </source>
</evidence>
<comment type="caution">
    <text evidence="3">The sequence shown here is derived from an EMBL/GenBank/DDBJ whole genome shotgun (WGS) entry which is preliminary data.</text>
</comment>
<keyword evidence="2" id="KW-0472">Membrane</keyword>
<feature type="compositionally biased region" description="Low complexity" evidence="1">
    <location>
        <begin position="8"/>
        <end position="25"/>
    </location>
</feature>
<proteinExistence type="predicted"/>
<evidence type="ECO:0000256" key="2">
    <source>
        <dbReference type="SAM" id="Phobius"/>
    </source>
</evidence>
<keyword evidence="2" id="KW-0812">Transmembrane</keyword>
<keyword evidence="4" id="KW-1185">Reference proteome</keyword>
<gene>
    <name evidence="3" type="ORF">PCOR1329_LOCUS68928</name>
</gene>
<accession>A0ABN9WSF8</accession>
<dbReference type="EMBL" id="CAUYUJ010019022">
    <property type="protein sequence ID" value="CAK0888071.1"/>
    <property type="molecule type" value="Genomic_DNA"/>
</dbReference>
<evidence type="ECO:0000313" key="3">
    <source>
        <dbReference type="EMBL" id="CAK0888071.1"/>
    </source>
</evidence>
<feature type="transmembrane region" description="Helical" evidence="2">
    <location>
        <begin position="890"/>
        <end position="909"/>
    </location>
</feature>
<dbReference type="PANTHER" id="PTHR19446">
    <property type="entry name" value="REVERSE TRANSCRIPTASES"/>
    <property type="match status" value="1"/>
</dbReference>
<protein>
    <recommendedName>
        <fullName evidence="5">Reverse transcriptase domain-containing protein</fullName>
    </recommendedName>
</protein>
<dbReference type="Proteomes" id="UP001189429">
    <property type="component" value="Unassembled WGS sequence"/>
</dbReference>
<name>A0ABN9WSF8_9DINO</name>
<feature type="non-terminal residue" evidence="3">
    <location>
        <position position="1"/>
    </location>
</feature>
<sequence length="948" mass="104955">AESTSTFSLPSASPAGPAMSDAASAASLDGIAQGWEPASTFPTQEAAAVAAAEDAAKRQRIAHAVAPEDAASLKEYVDTTKKSMLAALANVQNSVATLTNTFTSSWNDIDKRTEARLNGVECRQSAQEARIDVLEGQIRSLTETLGDIKAARPAPAAAPGFNRNTDPTILLLRTKLSCAKAGVLAALSDWLGRAQLNESDFSVEGEPVSNRYILRINGSVPYASRKVQQALGALRRHDQTWERFQCQAPDNSTQEIFISGDKNVAQVKGELGLKRVRRELELHYGHLRFYSDKDKGEISCQWKPLVHVEPQAGEAPPKLSFCLANLNALGIDKTKILDGVMAGFKSASEALFHYKAGIRSRKLALARSLWKTGSIISLQETRGTMTELRDFAYFSNSAFSFASSFWASGYHIFMFISMGFLWENGTSLLRLVIVAGDLNLADSARRSLGADSSIDPLDTLRDWRASRGAILSPVFSSMTEIETPDPAHYNRALGTLNTIDPIFVSFPGWVCNQLFTSGQARIMREAASVARNAMIVKRPESIDTKFLIIKSISRAVWRQDIILAERLRASHFLARQYLDVDVLARTVTLLRVFEFLQVSSELHRSISEREQAEIRASLTRVQSESQKRKLKRRLRAVVQRSRLWSPFDRRVSLRGVPCGDGVCTEPGKMVEVLSRHWSSVFSKKQIDSKSAQRYFDRFGVSPDLMNLPPPPLRSVKKCIQGLEHSAPGPDGLPFAAWQGHPEGFLILDKMMWWILNGNPPMASFSDLRKVFVPKGSEASDEIAIHRGPNQTRPLGLKNAANNIFTGIVCRELSKTLDTFTAPIQRGFVGGRNFGTNILELDTYSWVYGMHIADPNVAISHKPVLVSFDYGQAFPSIAHEWLLMCLRRLRILSPLLFFFEILYSAVRCFVRTNNALRFAFKIESGIIQGCPASGMIYAIASNPFLSDID</sequence>